<organism evidence="4 5">
    <name type="scientific">Candidatus Eubacterium avistercoris</name>
    <dbReference type="NCBI Taxonomy" id="2838567"/>
    <lineage>
        <taxon>Bacteria</taxon>
        <taxon>Bacillati</taxon>
        <taxon>Bacillota</taxon>
        <taxon>Clostridia</taxon>
        <taxon>Eubacteriales</taxon>
        <taxon>Eubacteriaceae</taxon>
        <taxon>Eubacterium</taxon>
    </lineage>
</organism>
<accession>A0A9D2D272</accession>
<dbReference type="InterPro" id="IPR051796">
    <property type="entry name" value="ISF_SsuE-like"/>
</dbReference>
<dbReference type="Gene3D" id="3.40.50.360">
    <property type="match status" value="1"/>
</dbReference>
<comment type="caution">
    <text evidence="4">The sequence shown here is derived from an EMBL/GenBank/DDBJ whole genome shotgun (WGS) entry which is preliminary data.</text>
</comment>
<protein>
    <submittedName>
        <fullName evidence="4">Flavodoxin family protein</fullName>
    </submittedName>
</protein>
<dbReference type="Proteomes" id="UP000824024">
    <property type="component" value="Unassembled WGS sequence"/>
</dbReference>
<dbReference type="SUPFAM" id="SSF52218">
    <property type="entry name" value="Flavoproteins"/>
    <property type="match status" value="1"/>
</dbReference>
<evidence type="ECO:0000256" key="2">
    <source>
        <dbReference type="ARBA" id="ARBA00022643"/>
    </source>
</evidence>
<evidence type="ECO:0000313" key="4">
    <source>
        <dbReference type="EMBL" id="HIZ07252.1"/>
    </source>
</evidence>
<reference evidence="4" key="1">
    <citation type="journal article" date="2021" name="PeerJ">
        <title>Extensive microbial diversity within the chicken gut microbiome revealed by metagenomics and culture.</title>
        <authorList>
            <person name="Gilroy R."/>
            <person name="Ravi A."/>
            <person name="Getino M."/>
            <person name="Pursley I."/>
            <person name="Horton D.L."/>
            <person name="Alikhan N.F."/>
            <person name="Baker D."/>
            <person name="Gharbi K."/>
            <person name="Hall N."/>
            <person name="Watson M."/>
            <person name="Adriaenssens E.M."/>
            <person name="Foster-Nyarko E."/>
            <person name="Jarju S."/>
            <person name="Secka A."/>
            <person name="Antonio M."/>
            <person name="Oren A."/>
            <person name="Chaudhuri R.R."/>
            <person name="La Ragione R."/>
            <person name="Hildebrand F."/>
            <person name="Pallen M.J."/>
        </authorList>
    </citation>
    <scope>NUCLEOTIDE SEQUENCE</scope>
    <source>
        <strain evidence="4">CHK192-9172</strain>
    </source>
</reference>
<evidence type="ECO:0000259" key="3">
    <source>
        <dbReference type="Pfam" id="PF03358"/>
    </source>
</evidence>
<name>A0A9D2D272_9FIRM</name>
<dbReference type="InterPro" id="IPR005025">
    <property type="entry name" value="FMN_Rdtase-like_dom"/>
</dbReference>
<reference evidence="4" key="2">
    <citation type="submission" date="2021-04" db="EMBL/GenBank/DDBJ databases">
        <authorList>
            <person name="Gilroy R."/>
        </authorList>
    </citation>
    <scope>NUCLEOTIDE SEQUENCE</scope>
    <source>
        <strain evidence="4">CHK192-9172</strain>
    </source>
</reference>
<dbReference type="AlphaFoldDB" id="A0A9D2D272"/>
<dbReference type="Pfam" id="PF03358">
    <property type="entry name" value="FMN_red"/>
    <property type="match status" value="1"/>
</dbReference>
<gene>
    <name evidence="4" type="ORF">IAA08_04870</name>
</gene>
<dbReference type="PANTHER" id="PTHR43278">
    <property type="entry name" value="NAD(P)H-DEPENDENT FMN-CONTAINING OXIDOREDUCTASE YWQN-RELATED"/>
    <property type="match status" value="1"/>
</dbReference>
<evidence type="ECO:0000313" key="5">
    <source>
        <dbReference type="Proteomes" id="UP000824024"/>
    </source>
</evidence>
<dbReference type="EMBL" id="DXCH01000137">
    <property type="protein sequence ID" value="HIZ07252.1"/>
    <property type="molecule type" value="Genomic_DNA"/>
</dbReference>
<dbReference type="GO" id="GO:0016491">
    <property type="term" value="F:oxidoreductase activity"/>
    <property type="evidence" value="ECO:0007669"/>
    <property type="project" value="InterPro"/>
</dbReference>
<proteinExistence type="predicted"/>
<feature type="domain" description="NADPH-dependent FMN reductase-like" evidence="3">
    <location>
        <begin position="12"/>
        <end position="159"/>
    </location>
</feature>
<keyword evidence="2" id="KW-0288">FMN</keyword>
<evidence type="ECO:0000256" key="1">
    <source>
        <dbReference type="ARBA" id="ARBA00022630"/>
    </source>
</evidence>
<dbReference type="InterPro" id="IPR029039">
    <property type="entry name" value="Flavoprotein-like_sf"/>
</dbReference>
<sequence length="315" mass="35079">MAFQVMGVTAGRKNSNSEILLKEALLACQEMGAEVRMINLKDYDIIDCNGCTSCTMGMSMGKYTGCSLDKADDKKKIMDVMLNQDAVIFSAPTYDLMPSSLFLKFMHRNLAYESAFLTKIGAIEPRDRVGALIAVGGSTRSWQSMALECMQATTFTNSFKIVDMYMATQVPAPAQVLLYDEKIARAREIGVNVMKALQEKPENRKWLGDPDYGWCPNCHSNALCLGEPQWKGLQYPVECVVCGAGGDLERTEDGKWKFVIASNGLERDRTTEEGRGVHCDEIADTQGGFFMDPKKREEVAAKLPKYKNIHFPELD</sequence>
<dbReference type="PANTHER" id="PTHR43278:SF1">
    <property type="entry name" value="IRON-SULFUR FLAVOPROTEIN MJ1083"/>
    <property type="match status" value="1"/>
</dbReference>
<keyword evidence="1" id="KW-0285">Flavoprotein</keyword>